<reference evidence="4 5" key="1">
    <citation type="submission" date="2022-01" db="EMBL/GenBank/DDBJ databases">
        <title>Paraglaciecola sp. G1-23.</title>
        <authorList>
            <person name="Jin M.S."/>
            <person name="Han D.M."/>
            <person name="Kim H.M."/>
            <person name="Jeon C.O."/>
        </authorList>
    </citation>
    <scope>NUCLEOTIDE SEQUENCE [LARGE SCALE GENOMIC DNA]</scope>
    <source>
        <strain evidence="4 5">G1-23</strain>
    </source>
</reference>
<keyword evidence="5" id="KW-1185">Reference proteome</keyword>
<keyword evidence="2" id="KW-0239">DNA-directed DNA polymerase</keyword>
<dbReference type="GO" id="GO:0003887">
    <property type="term" value="F:DNA-directed DNA polymerase activity"/>
    <property type="evidence" value="ECO:0007669"/>
    <property type="project" value="UniProtKB-EC"/>
</dbReference>
<dbReference type="RefSeq" id="WP_235314490.1">
    <property type="nucleotide sequence ID" value="NZ_JAKGAS010000019.1"/>
</dbReference>
<evidence type="ECO:0000313" key="5">
    <source>
        <dbReference type="Proteomes" id="UP001521137"/>
    </source>
</evidence>
<dbReference type="SUPFAM" id="SSF52540">
    <property type="entry name" value="P-loop containing nucleoside triphosphate hydrolases"/>
    <property type="match status" value="1"/>
</dbReference>
<dbReference type="EC" id="2.7.7.7" evidence="1"/>
<dbReference type="NCBIfam" id="TIGR00678">
    <property type="entry name" value="holB"/>
    <property type="match status" value="1"/>
</dbReference>
<protein>
    <recommendedName>
        <fullName evidence="1">DNA-directed DNA polymerase</fullName>
        <ecNumber evidence="1">2.7.7.7</ecNumber>
    </recommendedName>
</protein>
<dbReference type="InterPro" id="IPR027417">
    <property type="entry name" value="P-loop_NTPase"/>
</dbReference>
<evidence type="ECO:0000256" key="3">
    <source>
        <dbReference type="ARBA" id="ARBA00049244"/>
    </source>
</evidence>
<dbReference type="Proteomes" id="UP001521137">
    <property type="component" value="Unassembled WGS sequence"/>
</dbReference>
<accession>A0ABS9DBP4</accession>
<evidence type="ECO:0000313" key="4">
    <source>
        <dbReference type="EMBL" id="MCF2950388.1"/>
    </source>
</evidence>
<name>A0ABS9DBP4_9ALTE</name>
<keyword evidence="4" id="KW-0808">Transferase</keyword>
<organism evidence="4 5">
    <name type="scientific">Paraglaciecola algarum</name>
    <dbReference type="NCBI Taxonomy" id="3050085"/>
    <lineage>
        <taxon>Bacteria</taxon>
        <taxon>Pseudomonadati</taxon>
        <taxon>Pseudomonadota</taxon>
        <taxon>Gammaproteobacteria</taxon>
        <taxon>Alteromonadales</taxon>
        <taxon>Alteromonadaceae</taxon>
        <taxon>Paraglaciecola</taxon>
    </lineage>
</organism>
<proteinExistence type="predicted"/>
<dbReference type="PANTHER" id="PTHR11669">
    <property type="entry name" value="REPLICATION FACTOR C / DNA POLYMERASE III GAMMA-TAU SUBUNIT"/>
    <property type="match status" value="1"/>
</dbReference>
<dbReference type="Pfam" id="PF13177">
    <property type="entry name" value="DNA_pol3_delta2"/>
    <property type="match status" value="1"/>
</dbReference>
<gene>
    <name evidence="4" type="primary">holB</name>
    <name evidence="4" type="ORF">L0668_19925</name>
</gene>
<comment type="caution">
    <text evidence="4">The sequence shown here is derived from an EMBL/GenBank/DDBJ whole genome shotgun (WGS) entry which is preliminary data.</text>
</comment>
<dbReference type="InterPro" id="IPR004622">
    <property type="entry name" value="DNA_pol_HolB"/>
</dbReference>
<dbReference type="InterPro" id="IPR050238">
    <property type="entry name" value="DNA_Rep/Repair_Clamp_Loader"/>
</dbReference>
<keyword evidence="4" id="KW-0548">Nucleotidyltransferase</keyword>
<sequence>MYPWLTDSFKQLSFRVGSKKLHHAMLIQGPTGIGKAYFTQKLAQLLLCANRQQDKVCGACQPCSLYKSGTHPDLHLVESEKQIGVDQIREAIKKLTGSAQMSGAKVLIIQQADTMTESSANALLKTLEEPTQHTYLLLTTDKPQKILPTIKSRCEKLVLPSPSLDMTINWVTRYYDGYVDRNFAKLYANRPLALLAELEQEPALSFADFSQGLEQLISGQKTVLNLATVWQEHIEKVLKWLQFWVREQFNRVDLNADLLLIINEKAVNVSKVMQNPGVNKLLVLAELLTQVQNVKK</sequence>
<evidence type="ECO:0000256" key="2">
    <source>
        <dbReference type="ARBA" id="ARBA00022932"/>
    </source>
</evidence>
<evidence type="ECO:0000256" key="1">
    <source>
        <dbReference type="ARBA" id="ARBA00012417"/>
    </source>
</evidence>
<comment type="catalytic activity">
    <reaction evidence="3">
        <text>DNA(n) + a 2'-deoxyribonucleoside 5'-triphosphate = DNA(n+1) + diphosphate</text>
        <dbReference type="Rhea" id="RHEA:22508"/>
        <dbReference type="Rhea" id="RHEA-COMP:17339"/>
        <dbReference type="Rhea" id="RHEA-COMP:17340"/>
        <dbReference type="ChEBI" id="CHEBI:33019"/>
        <dbReference type="ChEBI" id="CHEBI:61560"/>
        <dbReference type="ChEBI" id="CHEBI:173112"/>
        <dbReference type="EC" id="2.7.7.7"/>
    </reaction>
</comment>
<dbReference type="Gene3D" id="3.40.50.300">
    <property type="entry name" value="P-loop containing nucleotide triphosphate hydrolases"/>
    <property type="match status" value="1"/>
</dbReference>
<dbReference type="PANTHER" id="PTHR11669:SF8">
    <property type="entry name" value="DNA POLYMERASE III SUBUNIT DELTA"/>
    <property type="match status" value="1"/>
</dbReference>
<dbReference type="EMBL" id="JAKGAS010000019">
    <property type="protein sequence ID" value="MCF2950388.1"/>
    <property type="molecule type" value="Genomic_DNA"/>
</dbReference>